<gene>
    <name evidence="1" type="ORF">DOO78_09795</name>
</gene>
<dbReference type="Proteomes" id="UP000249065">
    <property type="component" value="Unassembled WGS sequence"/>
</dbReference>
<name>A0A327M8P4_9PROT</name>
<organism evidence="1 2">
    <name type="scientific">Roseicella frigidaeris</name>
    <dbReference type="NCBI Taxonomy" id="2230885"/>
    <lineage>
        <taxon>Bacteria</taxon>
        <taxon>Pseudomonadati</taxon>
        <taxon>Pseudomonadota</taxon>
        <taxon>Alphaproteobacteria</taxon>
        <taxon>Acetobacterales</taxon>
        <taxon>Roseomonadaceae</taxon>
        <taxon>Roseicella</taxon>
    </lineage>
</organism>
<dbReference type="PROSITE" id="PS51257">
    <property type="entry name" value="PROKAR_LIPOPROTEIN"/>
    <property type="match status" value="1"/>
</dbReference>
<protein>
    <submittedName>
        <fullName evidence="1">Uncharacterized protein</fullName>
    </submittedName>
</protein>
<evidence type="ECO:0000313" key="1">
    <source>
        <dbReference type="EMBL" id="RAI59310.1"/>
    </source>
</evidence>
<dbReference type="AlphaFoldDB" id="A0A327M8P4"/>
<accession>A0A327M8P4</accession>
<proteinExistence type="predicted"/>
<evidence type="ECO:0000313" key="2">
    <source>
        <dbReference type="Proteomes" id="UP000249065"/>
    </source>
</evidence>
<dbReference type="OrthoDB" id="7375778at2"/>
<reference evidence="2" key="1">
    <citation type="submission" date="2018-06" db="EMBL/GenBank/DDBJ databases">
        <authorList>
            <person name="Khan S.A."/>
        </authorList>
    </citation>
    <scope>NUCLEOTIDE SEQUENCE [LARGE SCALE GENOMIC DNA]</scope>
    <source>
        <strain evidence="2">DB-1506</strain>
    </source>
</reference>
<sequence length="179" mass="18721">MPTRRGALILTCGLGLAACGTDPTSPYFFGIGDPIRGAGLSAPRNFGDTSRWAGQPASAAFAVEQLEFLTSSLATDPRFAPVVNPAVLQTLQRARTEMRAYLGIAPNADPQLVITAMRQVGAALRGGSQAQAEAALSGAAFPAGPRSVLARLAEMPRLPRTAEAAGMVASEMDRLERRN</sequence>
<comment type="caution">
    <text evidence="1">The sequence shown here is derived from an EMBL/GenBank/DDBJ whole genome shotgun (WGS) entry which is preliminary data.</text>
</comment>
<keyword evidence="2" id="KW-1185">Reference proteome</keyword>
<dbReference type="RefSeq" id="WP_111469567.1">
    <property type="nucleotide sequence ID" value="NZ_QLIX01000005.1"/>
</dbReference>
<dbReference type="EMBL" id="QLIX01000005">
    <property type="protein sequence ID" value="RAI59310.1"/>
    <property type="molecule type" value="Genomic_DNA"/>
</dbReference>